<dbReference type="VEuPathDB" id="FungiDB:PC110_g12551"/>
<evidence type="ECO:0000313" key="5">
    <source>
        <dbReference type="Proteomes" id="UP000251314"/>
    </source>
</evidence>
<dbReference type="Proteomes" id="UP000774804">
    <property type="component" value="Unassembled WGS sequence"/>
</dbReference>
<dbReference type="EMBL" id="MJFZ01000338">
    <property type="protein sequence ID" value="RAW31101.1"/>
    <property type="molecule type" value="Genomic_DNA"/>
</dbReference>
<protein>
    <recommendedName>
        <fullName evidence="6">FAR1 domain-containing protein</fullName>
    </recommendedName>
</protein>
<dbReference type="Proteomes" id="UP000735874">
    <property type="component" value="Unassembled WGS sequence"/>
</dbReference>
<evidence type="ECO:0000313" key="4">
    <source>
        <dbReference type="EMBL" id="RAW31101.1"/>
    </source>
</evidence>
<sequence length="135" mass="15840">MESTRQKIVIKKVINIDRRNADLRAQVCYRRRPVSEIRLVPAERGPYQRKFICTHGWTERNRSSGKRTSHILNTTDCPFQLLAQLVQRHDGSWSMMKRELYCHNHPLTEDIYRSYPGIRQVPADSLPILGIEILV</sequence>
<dbReference type="STRING" id="29920.A0A329S2Y8"/>
<evidence type="ECO:0000313" key="1">
    <source>
        <dbReference type="EMBL" id="KAG2850610.1"/>
    </source>
</evidence>
<comment type="caution">
    <text evidence="4">The sequence shown here is derived from an EMBL/GenBank/DDBJ whole genome shotgun (WGS) entry which is preliminary data.</text>
</comment>
<dbReference type="AlphaFoldDB" id="A0A329S2Y8"/>
<dbReference type="EMBL" id="RCMG01000671">
    <property type="protein sequence ID" value="KAG2850610.1"/>
    <property type="molecule type" value="Genomic_DNA"/>
</dbReference>
<name>A0A329S2Y8_9STRA</name>
<gene>
    <name evidence="4" type="ORF">PC110_g12551</name>
    <name evidence="1" type="ORF">PC113_g16631</name>
    <name evidence="2" type="ORF">PC115_g16894</name>
    <name evidence="3" type="ORF">PC129_g15985</name>
</gene>
<evidence type="ECO:0008006" key="6">
    <source>
        <dbReference type="Google" id="ProtNLM"/>
    </source>
</evidence>
<evidence type="ECO:0000313" key="2">
    <source>
        <dbReference type="EMBL" id="KAG2898250.1"/>
    </source>
</evidence>
<dbReference type="EMBL" id="RCMV01000772">
    <property type="protein sequence ID" value="KAG3213074.1"/>
    <property type="molecule type" value="Genomic_DNA"/>
</dbReference>
<dbReference type="Proteomes" id="UP000760860">
    <property type="component" value="Unassembled WGS sequence"/>
</dbReference>
<reference evidence="4 5" key="1">
    <citation type="submission" date="2018-01" db="EMBL/GenBank/DDBJ databases">
        <title>Draft genome of the strawberry crown rot pathogen Phytophthora cactorum.</title>
        <authorList>
            <person name="Armitage A.D."/>
            <person name="Lysoe E."/>
            <person name="Nellist C.F."/>
            <person name="Harrison R.J."/>
            <person name="Brurberg M.B."/>
        </authorList>
    </citation>
    <scope>NUCLEOTIDE SEQUENCE [LARGE SCALE GENOMIC DNA]</scope>
    <source>
        <strain evidence="4 5">10300</strain>
    </source>
</reference>
<reference evidence="1" key="2">
    <citation type="submission" date="2018-10" db="EMBL/GenBank/DDBJ databases">
        <title>Effector identification in a new, highly contiguous assembly of the strawberry crown rot pathogen Phytophthora cactorum.</title>
        <authorList>
            <person name="Armitage A.D."/>
            <person name="Nellist C.F."/>
            <person name="Bates H."/>
            <person name="Vickerstaff R.J."/>
            <person name="Harrison R.J."/>
        </authorList>
    </citation>
    <scope>NUCLEOTIDE SEQUENCE</scope>
    <source>
        <strain evidence="1">15-7</strain>
        <strain evidence="2">4032</strain>
        <strain evidence="3">P421</strain>
    </source>
</reference>
<keyword evidence="5" id="KW-1185">Reference proteome</keyword>
<dbReference type="EMBL" id="RCMI01000769">
    <property type="protein sequence ID" value="KAG2898250.1"/>
    <property type="molecule type" value="Genomic_DNA"/>
</dbReference>
<evidence type="ECO:0000313" key="3">
    <source>
        <dbReference type="EMBL" id="KAG3213074.1"/>
    </source>
</evidence>
<proteinExistence type="predicted"/>
<dbReference type="Proteomes" id="UP000251314">
    <property type="component" value="Unassembled WGS sequence"/>
</dbReference>
<dbReference type="OrthoDB" id="90859at2759"/>
<organism evidence="4 5">
    <name type="scientific">Phytophthora cactorum</name>
    <dbReference type="NCBI Taxonomy" id="29920"/>
    <lineage>
        <taxon>Eukaryota</taxon>
        <taxon>Sar</taxon>
        <taxon>Stramenopiles</taxon>
        <taxon>Oomycota</taxon>
        <taxon>Peronosporomycetes</taxon>
        <taxon>Peronosporales</taxon>
        <taxon>Peronosporaceae</taxon>
        <taxon>Phytophthora</taxon>
    </lineage>
</organism>
<accession>A0A329S2Y8</accession>